<dbReference type="RefSeq" id="WP_064122681.1">
    <property type="nucleotide sequence ID" value="NZ_CP015243.1"/>
</dbReference>
<organism evidence="2 3">
    <name type="scientific">Halotalea alkalilenta</name>
    <dbReference type="NCBI Taxonomy" id="376489"/>
    <lineage>
        <taxon>Bacteria</taxon>
        <taxon>Pseudomonadati</taxon>
        <taxon>Pseudomonadota</taxon>
        <taxon>Gammaproteobacteria</taxon>
        <taxon>Oceanospirillales</taxon>
        <taxon>Halomonadaceae</taxon>
        <taxon>Halotalea</taxon>
    </lineage>
</organism>
<dbReference type="PANTHER" id="PTHR43433:SF5">
    <property type="entry name" value="AB HYDROLASE-1 DOMAIN-CONTAINING PROTEIN"/>
    <property type="match status" value="1"/>
</dbReference>
<feature type="domain" description="AB hydrolase-1" evidence="1">
    <location>
        <begin position="69"/>
        <end position="234"/>
    </location>
</feature>
<dbReference type="Gene3D" id="3.40.50.1820">
    <property type="entry name" value="alpha/beta hydrolase"/>
    <property type="match status" value="1"/>
</dbReference>
<gene>
    <name evidence="2" type="ORF">A5892_09990</name>
</gene>
<dbReference type="PANTHER" id="PTHR43433">
    <property type="entry name" value="HYDROLASE, ALPHA/BETA FOLD FAMILY PROTEIN"/>
    <property type="match status" value="1"/>
</dbReference>
<proteinExistence type="predicted"/>
<dbReference type="KEGG" id="haa:A5892_09990"/>
<name>A0A172YEV7_9GAMM</name>
<dbReference type="InterPro" id="IPR000073">
    <property type="entry name" value="AB_hydrolase_1"/>
</dbReference>
<dbReference type="InterPro" id="IPR029058">
    <property type="entry name" value="AB_hydrolase_fold"/>
</dbReference>
<sequence length="256" mass="28207">MHPQRLILLPGWAIGPRALAPLVESLEQAASWLEVETPTLPPYGHARPEVWLEALGLALGLDDSRQDPRPTWIGGWSLGGMLAVALAARRPERFAGVIGLGANARFLSASDWPQAMRPATFQRFASELEHSPHDTLHRFGALAAQGSRDTRRLARVLVQALLDVSLHETRAGLKLLRWLDNRTALSTLTLPQLYLFAEHDALVPFASQREVQRLCTHQATCMQIENAGHAFVIDQAALSAERIEAFIAANSTGRER</sequence>
<dbReference type="Pfam" id="PF00561">
    <property type="entry name" value="Abhydrolase_1"/>
    <property type="match status" value="1"/>
</dbReference>
<evidence type="ECO:0000313" key="2">
    <source>
        <dbReference type="EMBL" id="ANF57754.1"/>
    </source>
</evidence>
<dbReference type="STRING" id="376489.A5892_09990"/>
<reference evidence="2 3" key="1">
    <citation type="submission" date="2016-04" db="EMBL/GenBank/DDBJ databases">
        <title>Complete Genome Sequence of Halotalea alkalilenta IHB B 13600.</title>
        <authorList>
            <person name="Swarnkar M.K."/>
            <person name="Sharma A."/>
            <person name="Kaushal K."/>
            <person name="Soni R."/>
            <person name="Rana S."/>
            <person name="Singh A.K."/>
            <person name="Gulati A."/>
        </authorList>
    </citation>
    <scope>NUCLEOTIDE SEQUENCE [LARGE SCALE GENOMIC DNA]</scope>
    <source>
        <strain evidence="2 3">IHB B 13600</strain>
    </source>
</reference>
<dbReference type="InterPro" id="IPR050471">
    <property type="entry name" value="AB_hydrolase"/>
</dbReference>
<protein>
    <recommendedName>
        <fullName evidence="1">AB hydrolase-1 domain-containing protein</fullName>
    </recommendedName>
</protein>
<dbReference type="EMBL" id="CP015243">
    <property type="protein sequence ID" value="ANF57754.1"/>
    <property type="molecule type" value="Genomic_DNA"/>
</dbReference>
<evidence type="ECO:0000259" key="1">
    <source>
        <dbReference type="Pfam" id="PF00561"/>
    </source>
</evidence>
<accession>A0A172YEV7</accession>
<dbReference type="SUPFAM" id="SSF53474">
    <property type="entry name" value="alpha/beta-Hydrolases"/>
    <property type="match status" value="1"/>
</dbReference>
<dbReference type="Proteomes" id="UP000077875">
    <property type="component" value="Chromosome"/>
</dbReference>
<dbReference type="AlphaFoldDB" id="A0A172YEV7"/>
<evidence type="ECO:0000313" key="3">
    <source>
        <dbReference type="Proteomes" id="UP000077875"/>
    </source>
</evidence>
<keyword evidence="3" id="KW-1185">Reference proteome</keyword>